<name>A0A7G2CAW3_9TRYP</name>
<dbReference type="Proteomes" id="UP000515908">
    <property type="component" value="Chromosome 07"/>
</dbReference>
<organism evidence="2 3">
    <name type="scientific">Angomonas deanei</name>
    <dbReference type="NCBI Taxonomy" id="59799"/>
    <lineage>
        <taxon>Eukaryota</taxon>
        <taxon>Discoba</taxon>
        <taxon>Euglenozoa</taxon>
        <taxon>Kinetoplastea</taxon>
        <taxon>Metakinetoplastina</taxon>
        <taxon>Trypanosomatida</taxon>
        <taxon>Trypanosomatidae</taxon>
        <taxon>Strigomonadinae</taxon>
        <taxon>Angomonas</taxon>
    </lineage>
</organism>
<protein>
    <submittedName>
        <fullName evidence="2">Uncharacterized protein</fullName>
    </submittedName>
</protein>
<reference evidence="2 3" key="1">
    <citation type="submission" date="2020-08" db="EMBL/GenBank/DDBJ databases">
        <authorList>
            <person name="Newling K."/>
            <person name="Davey J."/>
            <person name="Forrester S."/>
        </authorList>
    </citation>
    <scope>NUCLEOTIDE SEQUENCE [LARGE SCALE GENOMIC DNA]</scope>
    <source>
        <strain evidence="3">Crithidia deanei Carvalho (ATCC PRA-265)</strain>
    </source>
</reference>
<dbReference type="EMBL" id="LR877151">
    <property type="protein sequence ID" value="CAD2216936.1"/>
    <property type="molecule type" value="Genomic_DNA"/>
</dbReference>
<feature type="compositionally biased region" description="Basic and acidic residues" evidence="1">
    <location>
        <begin position="43"/>
        <end position="57"/>
    </location>
</feature>
<proteinExistence type="predicted"/>
<evidence type="ECO:0000256" key="1">
    <source>
        <dbReference type="SAM" id="MobiDB-lite"/>
    </source>
</evidence>
<accession>A0A7G2CAW3</accession>
<dbReference type="VEuPathDB" id="TriTrypDB:ADEAN_000441400"/>
<sequence length="102" mass="11429">MHNRTRTYYSSSNNTTHNNNNENNENENSVVQVEELEGLTPPRVDDADLSLKPKKTAETISNNNNLKGVSPVKSFLDSNSDDEAVLSVKTFRRSTSKMNLKS</sequence>
<gene>
    <name evidence="2" type="ORF">ADEAN_000441400</name>
</gene>
<keyword evidence="3" id="KW-1185">Reference proteome</keyword>
<dbReference type="AlphaFoldDB" id="A0A7G2CAW3"/>
<evidence type="ECO:0000313" key="3">
    <source>
        <dbReference type="Proteomes" id="UP000515908"/>
    </source>
</evidence>
<feature type="compositionally biased region" description="Low complexity" evidence="1">
    <location>
        <begin position="1"/>
        <end position="29"/>
    </location>
</feature>
<evidence type="ECO:0000313" key="2">
    <source>
        <dbReference type="EMBL" id="CAD2216936.1"/>
    </source>
</evidence>
<feature type="compositionally biased region" description="Polar residues" evidence="1">
    <location>
        <begin position="58"/>
        <end position="67"/>
    </location>
</feature>
<feature type="region of interest" description="Disordered" evidence="1">
    <location>
        <begin position="1"/>
        <end position="77"/>
    </location>
</feature>